<proteinExistence type="predicted"/>
<evidence type="ECO:0000313" key="2">
    <source>
        <dbReference type="EMBL" id="KAF3564347.1"/>
    </source>
</evidence>
<sequence>MEGSPYRKFSISWRKGGDPGTGPGKLHSGEPGFLLAGIQRPVSCLGSGGTQYLRHRSSNPAIQGSTQVGTVFRTRGMISFPYVRPGFDDVLETVEPGALMFPEEELA</sequence>
<comment type="caution">
    <text evidence="2">The sequence shown here is derived from an EMBL/GenBank/DDBJ whole genome shotgun (WGS) entry which is preliminary data.</text>
</comment>
<name>A0ABQ7CY75_BRACR</name>
<feature type="region of interest" description="Disordered" evidence="1">
    <location>
        <begin position="1"/>
        <end position="30"/>
    </location>
</feature>
<evidence type="ECO:0000256" key="1">
    <source>
        <dbReference type="SAM" id="MobiDB-lite"/>
    </source>
</evidence>
<dbReference type="Proteomes" id="UP000266723">
    <property type="component" value="Unassembled WGS sequence"/>
</dbReference>
<dbReference type="EMBL" id="QGKV02000759">
    <property type="protein sequence ID" value="KAF3564347.1"/>
    <property type="molecule type" value="Genomic_DNA"/>
</dbReference>
<keyword evidence="3" id="KW-1185">Reference proteome</keyword>
<gene>
    <name evidence="2" type="ORF">DY000_02014977</name>
</gene>
<organism evidence="2 3">
    <name type="scientific">Brassica cretica</name>
    <name type="common">Mustard</name>
    <dbReference type="NCBI Taxonomy" id="69181"/>
    <lineage>
        <taxon>Eukaryota</taxon>
        <taxon>Viridiplantae</taxon>
        <taxon>Streptophyta</taxon>
        <taxon>Embryophyta</taxon>
        <taxon>Tracheophyta</taxon>
        <taxon>Spermatophyta</taxon>
        <taxon>Magnoliopsida</taxon>
        <taxon>eudicotyledons</taxon>
        <taxon>Gunneridae</taxon>
        <taxon>Pentapetalae</taxon>
        <taxon>rosids</taxon>
        <taxon>malvids</taxon>
        <taxon>Brassicales</taxon>
        <taxon>Brassicaceae</taxon>
        <taxon>Brassiceae</taxon>
        <taxon>Brassica</taxon>
    </lineage>
</organism>
<protein>
    <submittedName>
        <fullName evidence="2">Uncharacterized protein</fullName>
    </submittedName>
</protein>
<evidence type="ECO:0000313" key="3">
    <source>
        <dbReference type="Proteomes" id="UP000266723"/>
    </source>
</evidence>
<accession>A0ABQ7CY75</accession>
<reference evidence="2 3" key="1">
    <citation type="journal article" date="2020" name="BMC Genomics">
        <title>Intraspecific diversification of the crop wild relative Brassica cretica Lam. using demographic model selection.</title>
        <authorList>
            <person name="Kioukis A."/>
            <person name="Michalopoulou V.A."/>
            <person name="Briers L."/>
            <person name="Pirintsos S."/>
            <person name="Studholme D.J."/>
            <person name="Pavlidis P."/>
            <person name="Sarris P.F."/>
        </authorList>
    </citation>
    <scope>NUCLEOTIDE SEQUENCE [LARGE SCALE GENOMIC DNA]</scope>
    <source>
        <strain evidence="3">cv. PFS-1207/04</strain>
    </source>
</reference>